<dbReference type="PROSITE" id="PS51375">
    <property type="entry name" value="PPR"/>
    <property type="match status" value="8"/>
</dbReference>
<dbReference type="NCBIfam" id="TIGR00756">
    <property type="entry name" value="PPR"/>
    <property type="match status" value="8"/>
</dbReference>
<dbReference type="EMBL" id="BKCP01005183">
    <property type="protein sequence ID" value="GER36421.1"/>
    <property type="molecule type" value="Genomic_DNA"/>
</dbReference>
<name>A0A5A7PUR9_STRAF</name>
<dbReference type="Pfam" id="PF13041">
    <property type="entry name" value="PPR_2"/>
    <property type="match status" value="3"/>
</dbReference>
<feature type="repeat" description="PPR" evidence="3">
    <location>
        <begin position="190"/>
        <end position="224"/>
    </location>
</feature>
<reference evidence="5" key="1">
    <citation type="journal article" date="2019" name="Curr. Biol.">
        <title>Genome Sequence of Striga asiatica Provides Insight into the Evolution of Plant Parasitism.</title>
        <authorList>
            <person name="Yoshida S."/>
            <person name="Kim S."/>
            <person name="Wafula E.K."/>
            <person name="Tanskanen J."/>
            <person name="Kim Y.M."/>
            <person name="Honaas L."/>
            <person name="Yang Z."/>
            <person name="Spallek T."/>
            <person name="Conn C.E."/>
            <person name="Ichihashi Y."/>
            <person name="Cheong K."/>
            <person name="Cui S."/>
            <person name="Der J.P."/>
            <person name="Gundlach H."/>
            <person name="Jiao Y."/>
            <person name="Hori C."/>
            <person name="Ishida J.K."/>
            <person name="Kasahara H."/>
            <person name="Kiba T."/>
            <person name="Kim M.S."/>
            <person name="Koo N."/>
            <person name="Laohavisit A."/>
            <person name="Lee Y.H."/>
            <person name="Lumba S."/>
            <person name="McCourt P."/>
            <person name="Mortimer J.C."/>
            <person name="Mutuku J.M."/>
            <person name="Nomura T."/>
            <person name="Sasaki-Sekimoto Y."/>
            <person name="Seto Y."/>
            <person name="Wang Y."/>
            <person name="Wakatake T."/>
            <person name="Sakakibara H."/>
            <person name="Demura T."/>
            <person name="Yamaguchi S."/>
            <person name="Yoneyama K."/>
            <person name="Manabe R.I."/>
            <person name="Nelson D.C."/>
            <person name="Schulman A.H."/>
            <person name="Timko M.P."/>
            <person name="dePamphilis C.W."/>
            <person name="Choi D."/>
            <person name="Shirasu K."/>
        </authorList>
    </citation>
    <scope>NUCLEOTIDE SEQUENCE [LARGE SCALE GENOMIC DNA]</scope>
    <source>
        <strain evidence="5">cv. UVA1</strain>
    </source>
</reference>
<evidence type="ECO:0000256" key="2">
    <source>
        <dbReference type="ARBA" id="ARBA00022737"/>
    </source>
</evidence>
<dbReference type="GO" id="GO:0009507">
    <property type="term" value="C:chloroplast"/>
    <property type="evidence" value="ECO:0007669"/>
    <property type="project" value="TreeGrafter"/>
</dbReference>
<evidence type="ECO:0000313" key="4">
    <source>
        <dbReference type="EMBL" id="GER36421.1"/>
    </source>
</evidence>
<feature type="repeat" description="PPR" evidence="3">
    <location>
        <begin position="260"/>
        <end position="294"/>
    </location>
</feature>
<comment type="caution">
    <text evidence="4">The sequence shown here is derived from an EMBL/GenBank/DDBJ whole genome shotgun (WGS) entry which is preliminary data.</text>
</comment>
<protein>
    <submittedName>
        <fullName evidence="4">Pentatricopeptide repeat-containing family protein</fullName>
    </submittedName>
</protein>
<dbReference type="Gene3D" id="1.25.40.10">
    <property type="entry name" value="Tetratricopeptide repeat domain"/>
    <property type="match status" value="4"/>
</dbReference>
<evidence type="ECO:0000256" key="3">
    <source>
        <dbReference type="PROSITE-ProRule" id="PRU00708"/>
    </source>
</evidence>
<dbReference type="Pfam" id="PF01535">
    <property type="entry name" value="PPR"/>
    <property type="match status" value="2"/>
</dbReference>
<feature type="repeat" description="PPR" evidence="3">
    <location>
        <begin position="295"/>
        <end position="329"/>
    </location>
</feature>
<evidence type="ECO:0000313" key="5">
    <source>
        <dbReference type="Proteomes" id="UP000325081"/>
    </source>
</evidence>
<dbReference type="Proteomes" id="UP000325081">
    <property type="component" value="Unassembled WGS sequence"/>
</dbReference>
<dbReference type="Pfam" id="PF12854">
    <property type="entry name" value="PPR_1"/>
    <property type="match status" value="1"/>
</dbReference>
<sequence>MGSKSMIQWPKQITPSLVETLIRSEKDLDKAISIFDAATSEYPNGFRHDPTTFGLIIQRLLSANKFFPAEDMLLRMRRENCDISEDVFLSIYRAYARVHKPLEVVRLFREMKDYGCQPSPRAYDEVFNILVNESHLKMAFRFYRNMREKGIPASVASLNILIKALCKSNGTMESAFKIFREMPARGHIPDSYTYGTLINGLCRAGRTLEAKELMIEMEEKGCSPSVVTYSCLIHGLCKLNKLEDALKLFKEMKIKGIEPNVYTYSSIIDGLCKNGHSSQAIELMERMTRKSLSPNSITYSSLIHGLCIEGKVLDAVRILDRMKLQDLKPDAGLYSKVINAFCDVWKFQEAANFLDEMVLSGITPNRVTWGLHVRVHNRVVQGLCAEGHGNRAFQLYLGMRSRGISVESRTYESLVHWFCKRDLHKAARVMEEMMVDGCIPDKETWSVILGGLWDRKKVREAAGVLKTYASSSWTILIRLLQRGLKEEFRNWEESASSQEKPKSLWEELAEIEEEFIEFLEKELNIKDIPKKPFTSPSEEKTECRLAKVAAWRRILTK</sequence>
<comment type="similarity">
    <text evidence="1">Belongs to the PPR family. P subfamily.</text>
</comment>
<feature type="repeat" description="PPR" evidence="3">
    <location>
        <begin position="330"/>
        <end position="364"/>
    </location>
</feature>
<feature type="repeat" description="PPR" evidence="3">
    <location>
        <begin position="154"/>
        <end position="189"/>
    </location>
</feature>
<proteinExistence type="inferred from homology"/>
<dbReference type="FunFam" id="1.25.40.10:FF:000558">
    <property type="entry name" value="Pentatricopeptide repeat-containing protein At5g39710"/>
    <property type="match status" value="1"/>
</dbReference>
<dbReference type="AlphaFoldDB" id="A0A5A7PUR9"/>
<accession>A0A5A7PUR9</accession>
<dbReference type="GO" id="GO:0031930">
    <property type="term" value="P:mitochondria-nucleus signaling pathway"/>
    <property type="evidence" value="ECO:0007669"/>
    <property type="project" value="TreeGrafter"/>
</dbReference>
<organism evidence="4 5">
    <name type="scientific">Striga asiatica</name>
    <name type="common">Asiatic witchweed</name>
    <name type="synonym">Buchnera asiatica</name>
    <dbReference type="NCBI Taxonomy" id="4170"/>
    <lineage>
        <taxon>Eukaryota</taxon>
        <taxon>Viridiplantae</taxon>
        <taxon>Streptophyta</taxon>
        <taxon>Embryophyta</taxon>
        <taxon>Tracheophyta</taxon>
        <taxon>Spermatophyta</taxon>
        <taxon>Magnoliopsida</taxon>
        <taxon>eudicotyledons</taxon>
        <taxon>Gunneridae</taxon>
        <taxon>Pentapetalae</taxon>
        <taxon>asterids</taxon>
        <taxon>lamiids</taxon>
        <taxon>Lamiales</taxon>
        <taxon>Orobanchaceae</taxon>
        <taxon>Buchnereae</taxon>
        <taxon>Striga</taxon>
    </lineage>
</organism>
<feature type="repeat" description="PPR" evidence="3">
    <location>
        <begin position="372"/>
        <end position="406"/>
    </location>
</feature>
<dbReference type="PANTHER" id="PTHR47936">
    <property type="entry name" value="PPR_LONG DOMAIN-CONTAINING PROTEIN"/>
    <property type="match status" value="1"/>
</dbReference>
<dbReference type="GO" id="GO:0010019">
    <property type="term" value="P:chloroplast-nucleus signaling pathway"/>
    <property type="evidence" value="ECO:0007669"/>
    <property type="project" value="TreeGrafter"/>
</dbReference>
<dbReference type="OrthoDB" id="185373at2759"/>
<keyword evidence="2" id="KW-0677">Repeat</keyword>
<keyword evidence="5" id="KW-1185">Reference proteome</keyword>
<feature type="repeat" description="PPR" evidence="3">
    <location>
        <begin position="225"/>
        <end position="259"/>
    </location>
</feature>
<feature type="repeat" description="PPR" evidence="3">
    <location>
        <begin position="84"/>
        <end position="118"/>
    </location>
</feature>
<dbReference type="InterPro" id="IPR002885">
    <property type="entry name" value="PPR_rpt"/>
</dbReference>
<gene>
    <name evidence="4" type="ORF">STAS_12764</name>
</gene>
<evidence type="ECO:0000256" key="1">
    <source>
        <dbReference type="ARBA" id="ARBA00007626"/>
    </source>
</evidence>
<dbReference type="InterPro" id="IPR011990">
    <property type="entry name" value="TPR-like_helical_dom_sf"/>
</dbReference>
<dbReference type="PANTHER" id="PTHR47936:SF1">
    <property type="entry name" value="PENTATRICOPEPTIDE REPEAT-CONTAINING PROTEIN GUN1, CHLOROPLASTIC"/>
    <property type="match status" value="1"/>
</dbReference>